<evidence type="ECO:0000313" key="2">
    <source>
        <dbReference type="Proteomes" id="UP001341840"/>
    </source>
</evidence>
<dbReference type="Proteomes" id="UP001341840">
    <property type="component" value="Unassembled WGS sequence"/>
</dbReference>
<evidence type="ECO:0008006" key="3">
    <source>
        <dbReference type="Google" id="ProtNLM"/>
    </source>
</evidence>
<protein>
    <recommendedName>
        <fullName evidence="3">Secreted protein</fullName>
    </recommendedName>
</protein>
<accession>A0ABU6SMD2</accession>
<gene>
    <name evidence="1" type="ORF">PIB30_065088</name>
</gene>
<sequence>MSSILVAALSSKTMLPRLKDIASSAPLVVTSSYDSEGTRSAATSPFATASSSAPLLTGTELLPPLAPVEDLIPSPPADGKFGGSGGGRFTASFSVVPRAASSLMFGAFQSTSPISASGFDALDEIRSESKVGFGCLNID</sequence>
<evidence type="ECO:0000313" key="1">
    <source>
        <dbReference type="EMBL" id="MED6137442.1"/>
    </source>
</evidence>
<dbReference type="EMBL" id="JASCZI010061059">
    <property type="protein sequence ID" value="MED6137442.1"/>
    <property type="molecule type" value="Genomic_DNA"/>
</dbReference>
<organism evidence="1 2">
    <name type="scientific">Stylosanthes scabra</name>
    <dbReference type="NCBI Taxonomy" id="79078"/>
    <lineage>
        <taxon>Eukaryota</taxon>
        <taxon>Viridiplantae</taxon>
        <taxon>Streptophyta</taxon>
        <taxon>Embryophyta</taxon>
        <taxon>Tracheophyta</taxon>
        <taxon>Spermatophyta</taxon>
        <taxon>Magnoliopsida</taxon>
        <taxon>eudicotyledons</taxon>
        <taxon>Gunneridae</taxon>
        <taxon>Pentapetalae</taxon>
        <taxon>rosids</taxon>
        <taxon>fabids</taxon>
        <taxon>Fabales</taxon>
        <taxon>Fabaceae</taxon>
        <taxon>Papilionoideae</taxon>
        <taxon>50 kb inversion clade</taxon>
        <taxon>dalbergioids sensu lato</taxon>
        <taxon>Dalbergieae</taxon>
        <taxon>Pterocarpus clade</taxon>
        <taxon>Stylosanthes</taxon>
    </lineage>
</organism>
<keyword evidence="2" id="KW-1185">Reference proteome</keyword>
<name>A0ABU6SMD2_9FABA</name>
<reference evidence="1 2" key="1">
    <citation type="journal article" date="2023" name="Plants (Basel)">
        <title>Bridging the Gap: Combining Genomics and Transcriptomics Approaches to Understand Stylosanthes scabra, an Orphan Legume from the Brazilian Caatinga.</title>
        <authorList>
            <person name="Ferreira-Neto J.R.C."/>
            <person name="da Silva M.D."/>
            <person name="Binneck E."/>
            <person name="de Melo N.F."/>
            <person name="da Silva R.H."/>
            <person name="de Melo A.L.T.M."/>
            <person name="Pandolfi V."/>
            <person name="Bustamante F.O."/>
            <person name="Brasileiro-Vidal A.C."/>
            <person name="Benko-Iseppon A.M."/>
        </authorList>
    </citation>
    <scope>NUCLEOTIDE SEQUENCE [LARGE SCALE GENOMIC DNA]</scope>
    <source>
        <tissue evidence="1">Leaves</tissue>
    </source>
</reference>
<comment type="caution">
    <text evidence="1">The sequence shown here is derived from an EMBL/GenBank/DDBJ whole genome shotgun (WGS) entry which is preliminary data.</text>
</comment>
<proteinExistence type="predicted"/>